<dbReference type="Pfam" id="PF02096">
    <property type="entry name" value="60KD_IMP"/>
    <property type="match status" value="1"/>
</dbReference>
<dbReference type="NCBIfam" id="TIGR03593">
    <property type="entry name" value="yidC_nterm"/>
    <property type="match status" value="1"/>
</dbReference>
<name>A0A3B1CJ38_9ZZZZ</name>
<dbReference type="GO" id="GO:0032977">
    <property type="term" value="F:membrane insertase activity"/>
    <property type="evidence" value="ECO:0007669"/>
    <property type="project" value="InterPro"/>
</dbReference>
<evidence type="ECO:0000256" key="1">
    <source>
        <dbReference type="ARBA" id="ARBA00004429"/>
    </source>
</evidence>
<comment type="subcellular location">
    <subcellularLocation>
        <location evidence="1">Cell inner membrane</location>
        <topology evidence="1">Multi-pass membrane protein</topology>
    </subcellularLocation>
</comment>
<dbReference type="AlphaFoldDB" id="A0A3B1CJ38"/>
<comment type="similarity">
    <text evidence="2">Belongs to the OXA1/ALB3/YidC family. Type 1 subfamily.</text>
</comment>
<reference evidence="17" key="1">
    <citation type="submission" date="2018-06" db="EMBL/GenBank/DDBJ databases">
        <authorList>
            <person name="Zhirakovskaya E."/>
        </authorList>
    </citation>
    <scope>NUCLEOTIDE SEQUENCE</scope>
</reference>
<feature type="transmembrane region" description="Helical" evidence="14">
    <location>
        <begin position="406"/>
        <end position="424"/>
    </location>
</feature>
<feature type="transmembrane region" description="Helical" evidence="14">
    <location>
        <begin position="6"/>
        <end position="23"/>
    </location>
</feature>
<evidence type="ECO:0000256" key="2">
    <source>
        <dbReference type="ARBA" id="ARBA00010527"/>
    </source>
</evidence>
<dbReference type="InterPro" id="IPR028055">
    <property type="entry name" value="YidC/Oxa/ALB_C"/>
</dbReference>
<evidence type="ECO:0000256" key="14">
    <source>
        <dbReference type="SAM" id="Phobius"/>
    </source>
</evidence>
<dbReference type="InterPro" id="IPR047196">
    <property type="entry name" value="YidC_ALB_C"/>
</dbReference>
<evidence type="ECO:0000256" key="4">
    <source>
        <dbReference type="ARBA" id="ARBA00022448"/>
    </source>
</evidence>
<feature type="transmembrane region" description="Helical" evidence="14">
    <location>
        <begin position="515"/>
        <end position="533"/>
    </location>
</feature>
<keyword evidence="8 14" id="KW-1133">Transmembrane helix</keyword>
<evidence type="ECO:0000256" key="11">
    <source>
        <dbReference type="ARBA" id="ARBA00033245"/>
    </source>
</evidence>
<sequence>MIDRNFIIAMVTAMVLVISYNAYYEWRFGEYMQVSEEMAPDLSKEAEPVKTGQPEQDKPETAPVADVSPVVPSTPALSDPGETGGESPGVVETTGATASVLRESRIRISTGVADIVLTNKGAVLRHYMLSNYKDANHKHIDLVYNSSLVARRQAELDKEAQDSGDKSFERLEVFPTLGLRFPRKEFSRIVNSSFFSADAKDKEVDLQPGDDPFTINYELTDKSGVVIKKSYTFYPGKYEFDLSIFVVSAPKWGEFVYSLVWFGLSDEKSDFTSYYSYNGPIILVNGQRKAEAPEDDDPSIEYEGEIKWSALTHRYFTMFAIPEVTKNQKLISRYIDDSNFTLEWVYKASVSGDRVNIKFFAGPKKHELLKQYGDGISSIINYGWFDIIAKPLFWLMTFFHGLTGNWGWSVILLTITTKVLFFPLTQKGFKSMQKLQKVQPHLKKIQEAYKDDKEKLNQAMLALYKEHKVNPLGGCLPMILQIPIFFALYKVLLESIELKGAGWILWIDDLAMKDPYYVTPVLMGASMLVQQMMTPSTGDPMQRKMMMLLPVVFTFMFLSFPSGLVIYWLVNNILTIIQQWIIKRESEAN</sequence>
<feature type="compositionally biased region" description="Low complexity" evidence="13">
    <location>
        <begin position="61"/>
        <end position="76"/>
    </location>
</feature>
<evidence type="ECO:0000256" key="6">
    <source>
        <dbReference type="ARBA" id="ARBA00022692"/>
    </source>
</evidence>
<dbReference type="CDD" id="cd20070">
    <property type="entry name" value="5TM_YidC_Alb3"/>
    <property type="match status" value="1"/>
</dbReference>
<gene>
    <name evidence="17" type="ORF">MNBD_NITROSPINAE03-990</name>
</gene>
<dbReference type="InterPro" id="IPR038221">
    <property type="entry name" value="YidC_periplasmic_sf"/>
</dbReference>
<keyword evidence="4" id="KW-0813">Transport</keyword>
<evidence type="ECO:0000256" key="9">
    <source>
        <dbReference type="ARBA" id="ARBA00023136"/>
    </source>
</evidence>
<dbReference type="PRINTS" id="PR01900">
    <property type="entry name" value="YIDCPROTEIN"/>
</dbReference>
<dbReference type="CDD" id="cd19961">
    <property type="entry name" value="EcYidC-like_peri"/>
    <property type="match status" value="1"/>
</dbReference>
<dbReference type="Gene3D" id="2.70.98.90">
    <property type="match status" value="1"/>
</dbReference>
<feature type="domain" description="Membrane insertase YidC/Oxa/ALB C-terminal" evidence="15">
    <location>
        <begin position="406"/>
        <end position="584"/>
    </location>
</feature>
<dbReference type="NCBIfam" id="TIGR03592">
    <property type="entry name" value="yidC_oxa1_cterm"/>
    <property type="match status" value="1"/>
</dbReference>
<dbReference type="GO" id="GO:0051205">
    <property type="term" value="P:protein insertion into membrane"/>
    <property type="evidence" value="ECO:0007669"/>
    <property type="project" value="TreeGrafter"/>
</dbReference>
<dbReference type="PANTHER" id="PTHR12428:SF65">
    <property type="entry name" value="CYTOCHROME C OXIDASE ASSEMBLY PROTEIN COX18, MITOCHONDRIAL"/>
    <property type="match status" value="1"/>
</dbReference>
<feature type="domain" description="Membrane insertase YidC N-terminal" evidence="16">
    <location>
        <begin position="105"/>
        <end position="395"/>
    </location>
</feature>
<evidence type="ECO:0000256" key="5">
    <source>
        <dbReference type="ARBA" id="ARBA00022475"/>
    </source>
</evidence>
<dbReference type="GO" id="GO:0015031">
    <property type="term" value="P:protein transport"/>
    <property type="evidence" value="ECO:0007669"/>
    <property type="project" value="UniProtKB-KW"/>
</dbReference>
<dbReference type="InterPro" id="IPR028053">
    <property type="entry name" value="Membr_insert_YidC_N"/>
</dbReference>
<dbReference type="EMBL" id="UOGB01000304">
    <property type="protein sequence ID" value="VAX24753.1"/>
    <property type="molecule type" value="Genomic_DNA"/>
</dbReference>
<protein>
    <recommendedName>
        <fullName evidence="3">Membrane protein insertase YidC</fullName>
    </recommendedName>
    <alternativeName>
        <fullName evidence="12">Foldase YidC</fullName>
    </alternativeName>
    <alternativeName>
        <fullName evidence="11">Membrane integrase YidC</fullName>
    </alternativeName>
</protein>
<evidence type="ECO:0000313" key="17">
    <source>
        <dbReference type="EMBL" id="VAX24753.1"/>
    </source>
</evidence>
<keyword evidence="6 14" id="KW-0812">Transmembrane</keyword>
<evidence type="ECO:0000256" key="3">
    <source>
        <dbReference type="ARBA" id="ARBA00015325"/>
    </source>
</evidence>
<keyword evidence="5" id="KW-1003">Cell membrane</keyword>
<dbReference type="HAMAP" id="MF_01810">
    <property type="entry name" value="YidC_type1"/>
    <property type="match status" value="1"/>
</dbReference>
<accession>A0A3B1CJ38</accession>
<dbReference type="InterPro" id="IPR019998">
    <property type="entry name" value="Membr_insert_YidC"/>
</dbReference>
<evidence type="ECO:0000256" key="10">
    <source>
        <dbReference type="ARBA" id="ARBA00023186"/>
    </source>
</evidence>
<dbReference type="GO" id="GO:0005886">
    <property type="term" value="C:plasma membrane"/>
    <property type="evidence" value="ECO:0007669"/>
    <property type="project" value="UniProtKB-SubCell"/>
</dbReference>
<proteinExistence type="inferred from homology"/>
<dbReference type="PRINTS" id="PR00701">
    <property type="entry name" value="60KDINNERMP"/>
</dbReference>
<evidence type="ECO:0000256" key="8">
    <source>
        <dbReference type="ARBA" id="ARBA00022989"/>
    </source>
</evidence>
<dbReference type="Pfam" id="PF14849">
    <property type="entry name" value="YidC_periplas"/>
    <property type="match status" value="1"/>
</dbReference>
<evidence type="ECO:0000259" key="15">
    <source>
        <dbReference type="Pfam" id="PF02096"/>
    </source>
</evidence>
<keyword evidence="10" id="KW-0143">Chaperone</keyword>
<feature type="transmembrane region" description="Helical" evidence="14">
    <location>
        <begin position="545"/>
        <end position="570"/>
    </location>
</feature>
<feature type="region of interest" description="Disordered" evidence="13">
    <location>
        <begin position="42"/>
        <end position="96"/>
    </location>
</feature>
<organism evidence="17">
    <name type="scientific">hydrothermal vent metagenome</name>
    <dbReference type="NCBI Taxonomy" id="652676"/>
    <lineage>
        <taxon>unclassified sequences</taxon>
        <taxon>metagenomes</taxon>
        <taxon>ecological metagenomes</taxon>
    </lineage>
</organism>
<evidence type="ECO:0000256" key="7">
    <source>
        <dbReference type="ARBA" id="ARBA00022927"/>
    </source>
</evidence>
<dbReference type="InterPro" id="IPR001708">
    <property type="entry name" value="YidC/ALB3/OXA1/COX18"/>
</dbReference>
<keyword evidence="7" id="KW-0653">Protein transport</keyword>
<dbReference type="PANTHER" id="PTHR12428">
    <property type="entry name" value="OXA1"/>
    <property type="match status" value="1"/>
</dbReference>
<evidence type="ECO:0000256" key="12">
    <source>
        <dbReference type="ARBA" id="ARBA00033342"/>
    </source>
</evidence>
<keyword evidence="9 14" id="KW-0472">Membrane</keyword>
<evidence type="ECO:0000259" key="16">
    <source>
        <dbReference type="Pfam" id="PF14849"/>
    </source>
</evidence>
<evidence type="ECO:0000256" key="13">
    <source>
        <dbReference type="SAM" id="MobiDB-lite"/>
    </source>
</evidence>